<proteinExistence type="predicted"/>
<comment type="caution">
    <text evidence="1">The sequence shown here is derived from an EMBL/GenBank/DDBJ whole genome shotgun (WGS) entry which is preliminary data.</text>
</comment>
<dbReference type="RefSeq" id="WP_064627517.1">
    <property type="nucleotide sequence ID" value="NZ_LQYE01000001.1"/>
</dbReference>
<evidence type="ECO:0000313" key="1">
    <source>
        <dbReference type="EMBL" id="OAT70354.1"/>
    </source>
</evidence>
<reference evidence="1 2" key="1">
    <citation type="submission" date="2016-01" db="EMBL/GenBank/DDBJ databases">
        <title>Mycobacterium immunogenum strain CD11_6 genome sequencing and assembly.</title>
        <authorList>
            <person name="Kaur G."/>
            <person name="Nair G.R."/>
            <person name="Mayilraj S."/>
        </authorList>
    </citation>
    <scope>NUCLEOTIDE SEQUENCE [LARGE SCALE GENOMIC DNA]</scope>
    <source>
        <strain evidence="1 2">CD11-6</strain>
    </source>
</reference>
<protein>
    <submittedName>
        <fullName evidence="1">Uncharacterized protein</fullName>
    </submittedName>
</protein>
<organism evidence="1 2">
    <name type="scientific">Mycobacteroides immunogenum</name>
    <dbReference type="NCBI Taxonomy" id="83262"/>
    <lineage>
        <taxon>Bacteria</taxon>
        <taxon>Bacillati</taxon>
        <taxon>Actinomycetota</taxon>
        <taxon>Actinomycetes</taxon>
        <taxon>Mycobacteriales</taxon>
        <taxon>Mycobacteriaceae</taxon>
        <taxon>Mycobacteroides</taxon>
    </lineage>
</organism>
<name>A0A179VF21_9MYCO</name>
<gene>
    <name evidence="1" type="ORF">AWB85_03055</name>
</gene>
<accession>A0A179VF21</accession>
<sequence>MRLVNESGLWTTGVDPAPIPAVAVLEVSGAVLSWPVDDPAWPPVVSFTDADRADWMWRVFGEAGHVAVVEALRDADPADVIELPPVAVLPGSTDCLRRLALGHWLRRWWPASARDGISALDQAVLDAEVAVLTAAAQDYFTDDTLDADVSGLLARHGGALLSHRDARVGALAARCQDLADELGLEWDTRDVGTARREDYALAAGGGDDSGPADTVADGEVTIPWAAVPPGIFDAAEGNLGWAVLCAGSIVSVRVRTALCGPDSAVGLPVSLRCGMFHATGVLDAEGRGIIPVFEAGGQPADEAKAWDTDWSATKVSVGADRADESREVRDRMRAFARTRLGSPADDAFLAEVLAAESDY</sequence>
<dbReference type="EMBL" id="LQYE01000001">
    <property type="protein sequence ID" value="OAT70354.1"/>
    <property type="molecule type" value="Genomic_DNA"/>
</dbReference>
<evidence type="ECO:0000313" key="2">
    <source>
        <dbReference type="Proteomes" id="UP000186919"/>
    </source>
</evidence>
<dbReference type="AlphaFoldDB" id="A0A179VF21"/>
<dbReference type="Proteomes" id="UP000186919">
    <property type="component" value="Unassembled WGS sequence"/>
</dbReference>